<protein>
    <submittedName>
        <fullName evidence="2">Glycosyltransferase involved in cell wall bisynthesis</fullName>
    </submittedName>
</protein>
<sequence>MKRLRVLMLMEQVNPEWASVPLVGYNFWKSISALCDTVLVTHYRNREALEKVRDGQKIVYIREPEWVRRWYAWVHGTTSKKGVNWPLQHALSYPVYASFNRQAYDMYRAPVLRGEFDLVHAMTPILPRYPVKMVKACTQQVPLVLGPVNGGLPFPEGFSETARKEFAAFNFLRSGTRFIPGYAETYRNAELVLAGSSYTQGMLQERFDLPDDSLRLMFENGIREETLSGPRAGFARPGVLQALFVGRLVPYKGADMALRAVRMAREATGKDIRLTIVGDGSERAALEQLAAEQLPEDAVHFTGWIEQEKTADYYSQSDVFVFPSVREFGGAVALEAMAAGLPCVVADHGGIGEYVTSESGYKYPPNSREQLSYDVSQGLAEIAENEELWRKMSDAAREQAASFAWPRKAEQMLAFFEEALERRKGRGPE</sequence>
<accession>A0A1T4WPI9</accession>
<dbReference type="InterPro" id="IPR001296">
    <property type="entry name" value="Glyco_trans_1"/>
</dbReference>
<dbReference type="OrthoDB" id="9815351at2"/>
<dbReference type="STRING" id="1121442.SAMN02745702_02476"/>
<feature type="domain" description="Glycosyl transferase family 1" evidence="1">
    <location>
        <begin position="241"/>
        <end position="398"/>
    </location>
</feature>
<dbReference type="Gene3D" id="3.40.50.2000">
    <property type="entry name" value="Glycogen Phosphorylase B"/>
    <property type="match status" value="2"/>
</dbReference>
<organism evidence="2 3">
    <name type="scientific">Desulfobaculum bizertense DSM 18034</name>
    <dbReference type="NCBI Taxonomy" id="1121442"/>
    <lineage>
        <taxon>Bacteria</taxon>
        <taxon>Pseudomonadati</taxon>
        <taxon>Thermodesulfobacteriota</taxon>
        <taxon>Desulfovibrionia</taxon>
        <taxon>Desulfovibrionales</taxon>
        <taxon>Desulfovibrionaceae</taxon>
        <taxon>Desulfobaculum</taxon>
    </lineage>
</organism>
<dbReference type="PANTHER" id="PTHR45947">
    <property type="entry name" value="SULFOQUINOVOSYL TRANSFERASE SQD2"/>
    <property type="match status" value="1"/>
</dbReference>
<dbReference type="PANTHER" id="PTHR45947:SF13">
    <property type="entry name" value="TRANSFERASE"/>
    <property type="match status" value="1"/>
</dbReference>
<dbReference type="AlphaFoldDB" id="A0A1T4WPI9"/>
<dbReference type="InterPro" id="IPR050194">
    <property type="entry name" value="Glycosyltransferase_grp1"/>
</dbReference>
<keyword evidence="3" id="KW-1185">Reference proteome</keyword>
<dbReference type="CDD" id="cd03801">
    <property type="entry name" value="GT4_PimA-like"/>
    <property type="match status" value="1"/>
</dbReference>
<dbReference type="SUPFAM" id="SSF53756">
    <property type="entry name" value="UDP-Glycosyltransferase/glycogen phosphorylase"/>
    <property type="match status" value="1"/>
</dbReference>
<keyword evidence="2" id="KW-0808">Transferase</keyword>
<dbReference type="Pfam" id="PF00534">
    <property type="entry name" value="Glycos_transf_1"/>
    <property type="match status" value="1"/>
</dbReference>
<dbReference type="EMBL" id="FUYA01000009">
    <property type="protein sequence ID" value="SKA79027.1"/>
    <property type="molecule type" value="Genomic_DNA"/>
</dbReference>
<evidence type="ECO:0000313" key="2">
    <source>
        <dbReference type="EMBL" id="SKA79027.1"/>
    </source>
</evidence>
<proteinExistence type="predicted"/>
<evidence type="ECO:0000259" key="1">
    <source>
        <dbReference type="Pfam" id="PF00534"/>
    </source>
</evidence>
<gene>
    <name evidence="2" type="ORF">SAMN02745702_02476</name>
</gene>
<dbReference type="RefSeq" id="WP_078685758.1">
    <property type="nucleotide sequence ID" value="NZ_FUYA01000009.1"/>
</dbReference>
<dbReference type="Proteomes" id="UP000189733">
    <property type="component" value="Unassembled WGS sequence"/>
</dbReference>
<reference evidence="2 3" key="1">
    <citation type="submission" date="2017-02" db="EMBL/GenBank/DDBJ databases">
        <authorList>
            <person name="Peterson S.W."/>
        </authorList>
    </citation>
    <scope>NUCLEOTIDE SEQUENCE [LARGE SCALE GENOMIC DNA]</scope>
    <source>
        <strain evidence="2 3">DSM 18034</strain>
    </source>
</reference>
<dbReference type="GO" id="GO:0016757">
    <property type="term" value="F:glycosyltransferase activity"/>
    <property type="evidence" value="ECO:0007669"/>
    <property type="project" value="InterPro"/>
</dbReference>
<evidence type="ECO:0000313" key="3">
    <source>
        <dbReference type="Proteomes" id="UP000189733"/>
    </source>
</evidence>
<name>A0A1T4WPI9_9BACT</name>